<dbReference type="Pfam" id="PF14322">
    <property type="entry name" value="SusD-like_3"/>
    <property type="match status" value="1"/>
</dbReference>
<evidence type="ECO:0000313" key="9">
    <source>
        <dbReference type="EMBL" id="MRY10894.1"/>
    </source>
</evidence>
<comment type="subcellular location">
    <subcellularLocation>
        <location evidence="1">Cell outer membrane</location>
    </subcellularLocation>
</comment>
<evidence type="ECO:0000256" key="6">
    <source>
        <dbReference type="SAM" id="SignalP"/>
    </source>
</evidence>
<comment type="caution">
    <text evidence="9">The sequence shown here is derived from an EMBL/GenBank/DDBJ whole genome shotgun (WGS) entry which is preliminary data.</text>
</comment>
<reference evidence="9" key="1">
    <citation type="journal article" date="2019" name="Nat. Med.">
        <title>A library of human gut bacterial isolates paired with longitudinal multiomics data enables mechanistic microbiome research.</title>
        <authorList>
            <person name="Poyet M."/>
            <person name="Groussin M."/>
            <person name="Gibbons S.M."/>
            <person name="Avila-Pacheco J."/>
            <person name="Jiang X."/>
            <person name="Kearney S.M."/>
            <person name="Perrotta A.R."/>
            <person name="Berdy B."/>
            <person name="Zhao S."/>
            <person name="Lieberman T.D."/>
            <person name="Swanson P.K."/>
            <person name="Smith M."/>
            <person name="Roesemann S."/>
            <person name="Alexander J.E."/>
            <person name="Rich S.A."/>
            <person name="Livny J."/>
            <person name="Vlamakis H."/>
            <person name="Clish C."/>
            <person name="Bullock K."/>
            <person name="Deik A."/>
            <person name="Scott J."/>
            <person name="Pierce K.A."/>
            <person name="Xavier R.J."/>
            <person name="Alm E.J."/>
        </authorList>
    </citation>
    <scope>NUCLEOTIDE SEQUENCE</scope>
    <source>
        <strain evidence="9">BIOML-A4</strain>
    </source>
</reference>
<evidence type="ECO:0000256" key="2">
    <source>
        <dbReference type="ARBA" id="ARBA00006275"/>
    </source>
</evidence>
<dbReference type="Pfam" id="PF07980">
    <property type="entry name" value="SusD_RagB"/>
    <property type="match status" value="1"/>
</dbReference>
<feature type="signal peptide" evidence="6">
    <location>
        <begin position="1"/>
        <end position="24"/>
    </location>
</feature>
<dbReference type="AlphaFoldDB" id="A0A6G1ZAA5"/>
<keyword evidence="5" id="KW-0998">Cell outer membrane</keyword>
<dbReference type="InterPro" id="IPR011990">
    <property type="entry name" value="TPR-like_helical_dom_sf"/>
</dbReference>
<dbReference type="SUPFAM" id="SSF48452">
    <property type="entry name" value="TPR-like"/>
    <property type="match status" value="1"/>
</dbReference>
<evidence type="ECO:0000259" key="8">
    <source>
        <dbReference type="Pfam" id="PF14322"/>
    </source>
</evidence>
<keyword evidence="4" id="KW-0472">Membrane</keyword>
<gene>
    <name evidence="9" type="ORF">GKE01_05340</name>
</gene>
<evidence type="ECO:0000256" key="1">
    <source>
        <dbReference type="ARBA" id="ARBA00004442"/>
    </source>
</evidence>
<dbReference type="GO" id="GO:0009279">
    <property type="term" value="C:cell outer membrane"/>
    <property type="evidence" value="ECO:0007669"/>
    <property type="project" value="UniProtKB-SubCell"/>
</dbReference>
<organism evidence="9">
    <name type="scientific">Parabacteroides goldsteinii</name>
    <dbReference type="NCBI Taxonomy" id="328812"/>
    <lineage>
        <taxon>Bacteria</taxon>
        <taxon>Pseudomonadati</taxon>
        <taxon>Bacteroidota</taxon>
        <taxon>Bacteroidia</taxon>
        <taxon>Bacteroidales</taxon>
        <taxon>Tannerellaceae</taxon>
        <taxon>Parabacteroides</taxon>
    </lineage>
</organism>
<comment type="similarity">
    <text evidence="2">Belongs to the SusD family.</text>
</comment>
<evidence type="ECO:0000259" key="7">
    <source>
        <dbReference type="Pfam" id="PF07980"/>
    </source>
</evidence>
<protein>
    <submittedName>
        <fullName evidence="9">RagB/SusD family nutrient uptake outer membrane protein</fullName>
    </submittedName>
</protein>
<dbReference type="InterPro" id="IPR033985">
    <property type="entry name" value="SusD-like_N"/>
</dbReference>
<feature type="chain" id="PRO_5026275420" evidence="6">
    <location>
        <begin position="25"/>
        <end position="616"/>
    </location>
</feature>
<evidence type="ECO:0000256" key="5">
    <source>
        <dbReference type="ARBA" id="ARBA00023237"/>
    </source>
</evidence>
<dbReference type="Gene3D" id="1.25.40.390">
    <property type="match status" value="1"/>
</dbReference>
<feature type="domain" description="RagB/SusD" evidence="7">
    <location>
        <begin position="316"/>
        <end position="616"/>
    </location>
</feature>
<dbReference type="EMBL" id="WKLP01000005">
    <property type="protein sequence ID" value="MRY10894.1"/>
    <property type="molecule type" value="Genomic_DNA"/>
</dbReference>
<feature type="domain" description="SusD-like N-terminal" evidence="8">
    <location>
        <begin position="23"/>
        <end position="231"/>
    </location>
</feature>
<name>A0A6G1ZAA5_9BACT</name>
<sequence length="616" mass="70375">MKKYILNIFTALMSIAGLSGCSYLDVVPDDTATLADAFKNENTAENFVYSCYGYIPNYMDYRTGNYSWMVSNEFACSYHWGTQWFPNLQIQQGLYSSTNPVIDIWRNTYQGIRQCYTFLNNIDVVTPITLPQSEFEAKKKVWKAEVKFLIAYYHYLLLQNYGPVCIVKEEIPLTGSGDNIFLKRSPYDTCVQEIAAMFDEAIQDLPTTVGSADYGRATKVAAQALKSRMYLFAASPLFNGNSEYYSTFKNKDGELLISQAYDKEKWKKAMDETQKAIDMAESAGYALYEYKSDKPLNDFEQAVANTRYTMIDKWNKELIWGYTGTKETAGNGNNYQTSVIQNGFRNRATPPFGGIGPTLTAVEMFYSKNGIPAEEDPTFDWENRFTIAEGDSTIKLHRNREPRFYACVGYDRGDYEINEETVTLYMKFGEKNGCMDLNTDHLYTGYAVKKGVHPAAKVTNTTFSIEIYPFPIIRLGELYINYAEACAEYTGSLDNKALGYINAIRRKAGIPDFQTAFGNLSGNKLINAIHREKMIEFIFEGHWLYDLKRWKKAEEFFAPDAEGMRGLVSVGKTNEEFYKDTRLIGRPFVFTRKQHLHPINNVDITVNHNLVQNPGW</sequence>
<dbReference type="RefSeq" id="WP_010800576.1">
    <property type="nucleotide sequence ID" value="NZ_AP031410.1"/>
</dbReference>
<proteinExistence type="inferred from homology"/>
<evidence type="ECO:0000256" key="3">
    <source>
        <dbReference type="ARBA" id="ARBA00022729"/>
    </source>
</evidence>
<accession>A0A6G1ZAA5</accession>
<evidence type="ECO:0000256" key="4">
    <source>
        <dbReference type="ARBA" id="ARBA00023136"/>
    </source>
</evidence>
<keyword evidence="3 6" id="KW-0732">Signal</keyword>
<dbReference type="PROSITE" id="PS51257">
    <property type="entry name" value="PROKAR_LIPOPROTEIN"/>
    <property type="match status" value="1"/>
</dbReference>
<dbReference type="InterPro" id="IPR012944">
    <property type="entry name" value="SusD_RagB_dom"/>
</dbReference>